<reference evidence="1 2" key="1">
    <citation type="journal article" date="2018" name="Mol. Plant">
        <title>The genome of Artemisia annua provides insight into the evolution of Asteraceae family and artemisinin biosynthesis.</title>
        <authorList>
            <person name="Shen Q."/>
            <person name="Zhang L."/>
            <person name="Liao Z."/>
            <person name="Wang S."/>
            <person name="Yan T."/>
            <person name="Shi P."/>
            <person name="Liu M."/>
            <person name="Fu X."/>
            <person name="Pan Q."/>
            <person name="Wang Y."/>
            <person name="Lv Z."/>
            <person name="Lu X."/>
            <person name="Zhang F."/>
            <person name="Jiang W."/>
            <person name="Ma Y."/>
            <person name="Chen M."/>
            <person name="Hao X."/>
            <person name="Li L."/>
            <person name="Tang Y."/>
            <person name="Lv G."/>
            <person name="Zhou Y."/>
            <person name="Sun X."/>
            <person name="Brodelius P.E."/>
            <person name="Rose J.K.C."/>
            <person name="Tang K."/>
        </authorList>
    </citation>
    <scope>NUCLEOTIDE SEQUENCE [LARGE SCALE GENOMIC DNA]</scope>
    <source>
        <strain evidence="2">cv. Huhao1</strain>
        <tissue evidence="1">Leaf</tissue>
    </source>
</reference>
<gene>
    <name evidence="1" type="ORF">CTI12_AA568980</name>
</gene>
<comment type="caution">
    <text evidence="1">The sequence shown here is derived from an EMBL/GenBank/DDBJ whole genome shotgun (WGS) entry which is preliminary data.</text>
</comment>
<dbReference type="EMBL" id="PKPP01014239">
    <property type="protein sequence ID" value="PWA39883.1"/>
    <property type="molecule type" value="Genomic_DNA"/>
</dbReference>
<sequence>MSSTKQNDYQKLLSAPLSHEDELLAAVHLDSNTPAEWSSGLSNCCSDASLCCITCWCPCVTVGRIAEAVDDGKTSYGVGRSTPAIMSISDLYRPAPREKGMRLHDLYRPAPREKGM</sequence>
<evidence type="ECO:0000313" key="2">
    <source>
        <dbReference type="Proteomes" id="UP000245207"/>
    </source>
</evidence>
<proteinExistence type="predicted"/>
<dbReference type="Pfam" id="PF04749">
    <property type="entry name" value="PLAC8"/>
    <property type="match status" value="1"/>
</dbReference>
<accession>A0A2U1KT47</accession>
<evidence type="ECO:0000313" key="1">
    <source>
        <dbReference type="EMBL" id="PWA39883.1"/>
    </source>
</evidence>
<dbReference type="InterPro" id="IPR006461">
    <property type="entry name" value="PLAC_motif_containing"/>
</dbReference>
<dbReference type="AlphaFoldDB" id="A0A2U1KT47"/>
<dbReference type="STRING" id="35608.A0A2U1KT47"/>
<organism evidence="1 2">
    <name type="scientific">Artemisia annua</name>
    <name type="common">Sweet wormwood</name>
    <dbReference type="NCBI Taxonomy" id="35608"/>
    <lineage>
        <taxon>Eukaryota</taxon>
        <taxon>Viridiplantae</taxon>
        <taxon>Streptophyta</taxon>
        <taxon>Embryophyta</taxon>
        <taxon>Tracheophyta</taxon>
        <taxon>Spermatophyta</taxon>
        <taxon>Magnoliopsida</taxon>
        <taxon>eudicotyledons</taxon>
        <taxon>Gunneridae</taxon>
        <taxon>Pentapetalae</taxon>
        <taxon>asterids</taxon>
        <taxon>campanulids</taxon>
        <taxon>Asterales</taxon>
        <taxon>Asteraceae</taxon>
        <taxon>Asteroideae</taxon>
        <taxon>Anthemideae</taxon>
        <taxon>Artemisiinae</taxon>
        <taxon>Artemisia</taxon>
    </lineage>
</organism>
<dbReference type="PANTHER" id="PTHR15907">
    <property type="entry name" value="DUF614 FAMILY PROTEIN-RELATED"/>
    <property type="match status" value="1"/>
</dbReference>
<dbReference type="OrthoDB" id="1045822at2759"/>
<dbReference type="NCBIfam" id="TIGR01571">
    <property type="entry name" value="A_thal_Cys_rich"/>
    <property type="match status" value="1"/>
</dbReference>
<protein>
    <submittedName>
        <fullName evidence="1">Cell number regulator 2</fullName>
    </submittedName>
</protein>
<keyword evidence="2" id="KW-1185">Reference proteome</keyword>
<name>A0A2U1KT47_ARTAN</name>
<dbReference type="Proteomes" id="UP000245207">
    <property type="component" value="Unassembled WGS sequence"/>
</dbReference>